<feature type="region of interest" description="Disordered" evidence="1">
    <location>
        <begin position="122"/>
        <end position="145"/>
    </location>
</feature>
<keyword evidence="3" id="KW-1185">Reference proteome</keyword>
<organism evidence="2 3">
    <name type="scientific">Kwoniella dendrophila CBS 6074</name>
    <dbReference type="NCBI Taxonomy" id="1295534"/>
    <lineage>
        <taxon>Eukaryota</taxon>
        <taxon>Fungi</taxon>
        <taxon>Dikarya</taxon>
        <taxon>Basidiomycota</taxon>
        <taxon>Agaricomycotina</taxon>
        <taxon>Tremellomycetes</taxon>
        <taxon>Tremellales</taxon>
        <taxon>Cryptococcaceae</taxon>
        <taxon>Kwoniella</taxon>
    </lineage>
</organism>
<evidence type="ECO:0000313" key="2">
    <source>
        <dbReference type="EMBL" id="WWC87400.1"/>
    </source>
</evidence>
<evidence type="ECO:0000256" key="1">
    <source>
        <dbReference type="SAM" id="MobiDB-lite"/>
    </source>
</evidence>
<dbReference type="GeneID" id="91092961"/>
<feature type="region of interest" description="Disordered" evidence="1">
    <location>
        <begin position="73"/>
        <end position="92"/>
    </location>
</feature>
<dbReference type="RefSeq" id="XP_066074163.1">
    <property type="nucleotide sequence ID" value="XM_066218066.1"/>
</dbReference>
<name>A0AAX4JPS8_9TREE</name>
<proteinExistence type="predicted"/>
<dbReference type="AlphaFoldDB" id="A0AAX4JPS8"/>
<feature type="region of interest" description="Disordered" evidence="1">
    <location>
        <begin position="270"/>
        <end position="292"/>
    </location>
</feature>
<gene>
    <name evidence="2" type="ORF">L201_002289</name>
</gene>
<dbReference type="EMBL" id="CP144099">
    <property type="protein sequence ID" value="WWC87400.1"/>
    <property type="molecule type" value="Genomic_DNA"/>
</dbReference>
<sequence length="316" mass="35192">MPLRELRSKPLTSEQKSKGVSMTFIDENARFFRMNDKASASNTTTTDAQRKPFTDLVGEDYYGSSGIRSISDDLPTGHFGKECPEHSTRRKPFTSREILKQKLEGGEFVWSVSDSQSRACTCSKNHTNRTTDTDQGDFNDTSLSDVERGLGESATQNDNRPIHDQKANSKFGRSKLSMKYRDSLKCVHSINNIIMLEKSNNDDTYIDLPNLSAQYPLEEGDGWVGYKYNSDDTANDGSIVASGRILPQYIQRMSSIFSRCIKLDEFEEPPSLEETGQDYGQAGSAISSNPLDNAENQIANPSFLVTDSSGIRSILN</sequence>
<reference evidence="2 3" key="1">
    <citation type="submission" date="2024-01" db="EMBL/GenBank/DDBJ databases">
        <title>Comparative genomics of Cryptococcus and Kwoniella reveals pathogenesis evolution and contrasting modes of karyotype evolution via chromosome fusion or intercentromeric recombination.</title>
        <authorList>
            <person name="Coelho M.A."/>
            <person name="David-Palma M."/>
            <person name="Shea T."/>
            <person name="Bowers K."/>
            <person name="McGinley-Smith S."/>
            <person name="Mohammad A.W."/>
            <person name="Gnirke A."/>
            <person name="Yurkov A.M."/>
            <person name="Nowrousian M."/>
            <person name="Sun S."/>
            <person name="Cuomo C.A."/>
            <person name="Heitman J."/>
        </authorList>
    </citation>
    <scope>NUCLEOTIDE SEQUENCE [LARGE SCALE GENOMIC DNA]</scope>
    <source>
        <strain evidence="2 3">CBS 6074</strain>
    </source>
</reference>
<protein>
    <submittedName>
        <fullName evidence="2">Uncharacterized protein</fullName>
    </submittedName>
</protein>
<dbReference type="Proteomes" id="UP001355207">
    <property type="component" value="Chromosome 2"/>
</dbReference>
<accession>A0AAX4JPS8</accession>
<evidence type="ECO:0000313" key="3">
    <source>
        <dbReference type="Proteomes" id="UP001355207"/>
    </source>
</evidence>